<evidence type="ECO:0000256" key="9">
    <source>
        <dbReference type="ARBA" id="ARBA00022839"/>
    </source>
</evidence>
<dbReference type="EC" id="2.7.7.7" evidence="2"/>
<organism evidence="16">
    <name type="scientific">freshwater metagenome</name>
    <dbReference type="NCBI Taxonomy" id="449393"/>
    <lineage>
        <taxon>unclassified sequences</taxon>
        <taxon>metagenomes</taxon>
        <taxon>ecological metagenomes</taxon>
    </lineage>
</organism>
<comment type="catalytic activity">
    <reaction evidence="13">
        <text>DNA(n) + a 2'-deoxyribonucleoside 5'-triphosphate = DNA(n+1) + diphosphate</text>
        <dbReference type="Rhea" id="RHEA:22508"/>
        <dbReference type="Rhea" id="RHEA-COMP:17339"/>
        <dbReference type="Rhea" id="RHEA-COMP:17340"/>
        <dbReference type="ChEBI" id="CHEBI:33019"/>
        <dbReference type="ChEBI" id="CHEBI:61560"/>
        <dbReference type="ChEBI" id="CHEBI:173112"/>
        <dbReference type="EC" id="2.7.7.7"/>
    </reaction>
</comment>
<dbReference type="Pfam" id="PF01367">
    <property type="entry name" value="5_3_exonuc"/>
    <property type="match status" value="1"/>
</dbReference>
<dbReference type="NCBIfam" id="TIGR00593">
    <property type="entry name" value="pola"/>
    <property type="match status" value="1"/>
</dbReference>
<dbReference type="InterPro" id="IPR036279">
    <property type="entry name" value="5-3_exonuclease_C_sf"/>
</dbReference>
<dbReference type="InterPro" id="IPR043502">
    <property type="entry name" value="DNA/RNA_pol_sf"/>
</dbReference>
<dbReference type="Gene3D" id="1.20.1060.10">
    <property type="entry name" value="Taq DNA Polymerase, Chain T, domain 4"/>
    <property type="match status" value="1"/>
</dbReference>
<keyword evidence="10" id="KW-0239">DNA-directed DNA polymerase</keyword>
<evidence type="ECO:0000259" key="14">
    <source>
        <dbReference type="SMART" id="SM00475"/>
    </source>
</evidence>
<dbReference type="InterPro" id="IPR020045">
    <property type="entry name" value="DNA_polI_H3TH"/>
</dbReference>
<keyword evidence="8" id="KW-0378">Hydrolase</keyword>
<dbReference type="SMART" id="SM00482">
    <property type="entry name" value="POLAc"/>
    <property type="match status" value="1"/>
</dbReference>
<name>A0A6J6Z2K3_9ZZZZ</name>
<sequence>MSTSSKRLLLIDGHSMAYRAFYALPVENFKTSTGQPTNAIYGFASMLINLIKEERPTHLAVAFDVSRKTFRTEKFPEYKANRSSTPDEFRSQMSHLNEMIESFGIKHFEIEGYEADDIIASLAKKAQLEKFQVLICTGDRDSFQLVNENVTVLYPKKGVTEMSRMTPNAVFEKYGLTPNQYPDFAALRGDPSDNLPSIPGVGEKTATKWISDYGSLEKLIENAGEIAGKVGQSLRENLSTVRLNRELTHLLDDLEMNVNISDLNWIGFDSNRMGSFFDKMEIRALKERLKSLPQSSVSATPEIEIVVSDSSSEQVTTLLKNHTDSIAISFDFIDNSLQGYAVALNESKIYYVRESKIGDWISDSKLPKIVHSAKSLIKKFTIQGLVADVELLAYLVNPGSRNLELNDLVERRLGVTPSSGDLFSQFDPRSAAWIYSLQKELINEIESKGMSDLYTQLEQPTLLLLAQMELLGIAVDQPKLKQLSDHFTKIVSEETKMAYQEAGHEFNVGSPKQLQVVLFDELKLPKTKKIKTGYTTDAESLEWLALKTKHPLLKHLLRIRETSKLMTTIDGLISSVAQDGRIHTSFQQTVAATGRLSSTEPNLQNIPIRTEEGRKIRDCFVAQKPFLDLMTADYSQIEMRIMAHLSDDKALIEAFESGEDLHSTVASQVFGVKPGDVDAEMRRTIKAMSYGLAYGLSSFGLSQTLDIDPAAASELMAKYFERFGGIREYLKTVVVKARENGYTQTIMGRRRYLPDLNHENRQRREIAERAALNAPIQGSAADIIKIAMLKVDEQMKLAKLKSRLLLQVHDELILEVAPGEQESLTELVKKQMSSAYKLNVPLDVNIGVGKSWDLAAH</sequence>
<keyword evidence="7" id="KW-0227">DNA damage</keyword>
<evidence type="ECO:0000256" key="11">
    <source>
        <dbReference type="ARBA" id="ARBA00023125"/>
    </source>
</evidence>
<dbReference type="EMBL" id="CAFABB010000001">
    <property type="protein sequence ID" value="CAB4813378.1"/>
    <property type="molecule type" value="Genomic_DNA"/>
</dbReference>
<dbReference type="GO" id="GO:0003887">
    <property type="term" value="F:DNA-directed DNA polymerase activity"/>
    <property type="evidence" value="ECO:0007669"/>
    <property type="project" value="UniProtKB-KW"/>
</dbReference>
<dbReference type="Gene3D" id="3.30.70.370">
    <property type="match status" value="1"/>
</dbReference>
<dbReference type="Pfam" id="PF02739">
    <property type="entry name" value="5_3_exonuc_N"/>
    <property type="match status" value="1"/>
</dbReference>
<accession>A0A6J6Z2K3</accession>
<dbReference type="SMART" id="SM00279">
    <property type="entry name" value="HhH2"/>
    <property type="match status" value="1"/>
</dbReference>
<evidence type="ECO:0000256" key="4">
    <source>
        <dbReference type="ARBA" id="ARBA00022695"/>
    </source>
</evidence>
<dbReference type="FunFam" id="1.10.150.20:FF:000003">
    <property type="entry name" value="DNA polymerase I"/>
    <property type="match status" value="1"/>
</dbReference>
<dbReference type="GO" id="GO:0003677">
    <property type="term" value="F:DNA binding"/>
    <property type="evidence" value="ECO:0007669"/>
    <property type="project" value="UniProtKB-KW"/>
</dbReference>
<keyword evidence="4" id="KW-0548">Nucleotidyltransferase</keyword>
<keyword evidence="9" id="KW-0269">Exonuclease</keyword>
<dbReference type="NCBIfam" id="NF004397">
    <property type="entry name" value="PRK05755.1"/>
    <property type="match status" value="1"/>
</dbReference>
<dbReference type="FunFam" id="3.40.50.1010:FF:000001">
    <property type="entry name" value="DNA polymerase I"/>
    <property type="match status" value="1"/>
</dbReference>
<evidence type="ECO:0000256" key="13">
    <source>
        <dbReference type="ARBA" id="ARBA00049244"/>
    </source>
</evidence>
<keyword evidence="3" id="KW-0808">Transferase</keyword>
<dbReference type="PANTHER" id="PTHR10133">
    <property type="entry name" value="DNA POLYMERASE I"/>
    <property type="match status" value="1"/>
</dbReference>
<dbReference type="InterPro" id="IPR002421">
    <property type="entry name" value="5-3_exonuclease"/>
</dbReference>
<evidence type="ECO:0000256" key="6">
    <source>
        <dbReference type="ARBA" id="ARBA00022722"/>
    </source>
</evidence>
<keyword evidence="12" id="KW-0234">DNA repair</keyword>
<dbReference type="PRINTS" id="PR00868">
    <property type="entry name" value="DNAPOLI"/>
</dbReference>
<dbReference type="SMART" id="SM00475">
    <property type="entry name" value="53EXOc"/>
    <property type="match status" value="1"/>
</dbReference>
<dbReference type="CDD" id="cd09898">
    <property type="entry name" value="H3TH_53EXO"/>
    <property type="match status" value="1"/>
</dbReference>
<evidence type="ECO:0000256" key="8">
    <source>
        <dbReference type="ARBA" id="ARBA00022801"/>
    </source>
</evidence>
<dbReference type="GO" id="GO:0008409">
    <property type="term" value="F:5'-3' exonuclease activity"/>
    <property type="evidence" value="ECO:0007669"/>
    <property type="project" value="InterPro"/>
</dbReference>
<dbReference type="Gene3D" id="3.40.50.1010">
    <property type="entry name" value="5'-nuclease"/>
    <property type="match status" value="1"/>
</dbReference>
<feature type="domain" description="5'-3' exonuclease" evidence="14">
    <location>
        <begin position="6"/>
        <end position="266"/>
    </location>
</feature>
<dbReference type="InterPro" id="IPR002298">
    <property type="entry name" value="DNA_polymerase_A"/>
</dbReference>
<evidence type="ECO:0000259" key="15">
    <source>
        <dbReference type="SMART" id="SM00482"/>
    </source>
</evidence>
<gene>
    <name evidence="16" type="ORF">UFOPK3162_00002</name>
</gene>
<dbReference type="CDD" id="cd08637">
    <property type="entry name" value="DNA_pol_A_pol_I_C"/>
    <property type="match status" value="1"/>
</dbReference>
<evidence type="ECO:0000256" key="1">
    <source>
        <dbReference type="ARBA" id="ARBA00007705"/>
    </source>
</evidence>
<feature type="domain" description="DNA-directed DNA polymerase family A palm" evidence="15">
    <location>
        <begin position="613"/>
        <end position="820"/>
    </location>
</feature>
<evidence type="ECO:0000256" key="5">
    <source>
        <dbReference type="ARBA" id="ARBA00022705"/>
    </source>
</evidence>
<proteinExistence type="inferred from homology"/>
<dbReference type="InterPro" id="IPR018320">
    <property type="entry name" value="DNA_polymerase_1"/>
</dbReference>
<keyword evidence="6" id="KW-0540">Nuclease</keyword>
<dbReference type="SUPFAM" id="SSF53098">
    <property type="entry name" value="Ribonuclease H-like"/>
    <property type="match status" value="1"/>
</dbReference>
<dbReference type="InterPro" id="IPR008918">
    <property type="entry name" value="HhH2"/>
</dbReference>
<comment type="similarity">
    <text evidence="1">Belongs to the DNA polymerase type-A family.</text>
</comment>
<dbReference type="InterPro" id="IPR001098">
    <property type="entry name" value="DNA-dir_DNA_pol_A_palm_dom"/>
</dbReference>
<evidence type="ECO:0000256" key="7">
    <source>
        <dbReference type="ARBA" id="ARBA00022763"/>
    </source>
</evidence>
<dbReference type="FunFam" id="1.20.1060.10:FF:000001">
    <property type="entry name" value="DNA polymerase I"/>
    <property type="match status" value="1"/>
</dbReference>
<dbReference type="PANTHER" id="PTHR10133:SF27">
    <property type="entry name" value="DNA POLYMERASE NU"/>
    <property type="match status" value="1"/>
</dbReference>
<protein>
    <recommendedName>
        <fullName evidence="2">DNA-directed DNA polymerase</fullName>
        <ecNumber evidence="2">2.7.7.7</ecNumber>
    </recommendedName>
</protein>
<evidence type="ECO:0000256" key="2">
    <source>
        <dbReference type="ARBA" id="ARBA00012417"/>
    </source>
</evidence>
<dbReference type="Gene3D" id="1.10.150.20">
    <property type="entry name" value="5' to 3' exonuclease, C-terminal subdomain"/>
    <property type="match status" value="2"/>
</dbReference>
<keyword evidence="5" id="KW-0235">DNA replication</keyword>
<keyword evidence="11" id="KW-0238">DNA-binding</keyword>
<evidence type="ECO:0000256" key="12">
    <source>
        <dbReference type="ARBA" id="ARBA00023204"/>
    </source>
</evidence>
<dbReference type="SUPFAM" id="SSF88723">
    <property type="entry name" value="PIN domain-like"/>
    <property type="match status" value="1"/>
</dbReference>
<dbReference type="InterPro" id="IPR020046">
    <property type="entry name" value="5-3_exonucl_a-hlix_arch_N"/>
</dbReference>
<evidence type="ECO:0000256" key="10">
    <source>
        <dbReference type="ARBA" id="ARBA00022932"/>
    </source>
</evidence>
<dbReference type="FunFam" id="1.10.150.20:FF:000002">
    <property type="entry name" value="DNA polymerase I"/>
    <property type="match status" value="1"/>
</dbReference>
<dbReference type="Pfam" id="PF00476">
    <property type="entry name" value="DNA_pol_A"/>
    <property type="match status" value="1"/>
</dbReference>
<dbReference type="CDD" id="cd06140">
    <property type="entry name" value="DNA_polA_I_Bacillus_like_exo"/>
    <property type="match status" value="1"/>
</dbReference>
<dbReference type="CDD" id="cd09859">
    <property type="entry name" value="PIN_53EXO"/>
    <property type="match status" value="1"/>
</dbReference>
<dbReference type="SUPFAM" id="SSF47807">
    <property type="entry name" value="5' to 3' exonuclease, C-terminal subdomain"/>
    <property type="match status" value="1"/>
</dbReference>
<dbReference type="SUPFAM" id="SSF56672">
    <property type="entry name" value="DNA/RNA polymerases"/>
    <property type="match status" value="1"/>
</dbReference>
<dbReference type="AlphaFoldDB" id="A0A6J6Z2K3"/>
<dbReference type="InterPro" id="IPR012337">
    <property type="entry name" value="RNaseH-like_sf"/>
</dbReference>
<dbReference type="InterPro" id="IPR029060">
    <property type="entry name" value="PIN-like_dom_sf"/>
</dbReference>
<reference evidence="16" key="1">
    <citation type="submission" date="2020-05" db="EMBL/GenBank/DDBJ databases">
        <authorList>
            <person name="Chiriac C."/>
            <person name="Salcher M."/>
            <person name="Ghai R."/>
            <person name="Kavagutti S V."/>
        </authorList>
    </citation>
    <scope>NUCLEOTIDE SEQUENCE</scope>
</reference>
<dbReference type="InterPro" id="IPR036397">
    <property type="entry name" value="RNaseH_sf"/>
</dbReference>
<evidence type="ECO:0000313" key="16">
    <source>
        <dbReference type="EMBL" id="CAB4813378.1"/>
    </source>
</evidence>
<evidence type="ECO:0000256" key="3">
    <source>
        <dbReference type="ARBA" id="ARBA00022679"/>
    </source>
</evidence>
<dbReference type="Gene3D" id="3.30.420.10">
    <property type="entry name" value="Ribonuclease H-like superfamily/Ribonuclease H"/>
    <property type="match status" value="1"/>
</dbReference>
<dbReference type="GO" id="GO:0006302">
    <property type="term" value="P:double-strand break repair"/>
    <property type="evidence" value="ECO:0007669"/>
    <property type="project" value="TreeGrafter"/>
</dbReference>
<dbReference type="GO" id="GO:0006261">
    <property type="term" value="P:DNA-templated DNA replication"/>
    <property type="evidence" value="ECO:0007669"/>
    <property type="project" value="InterPro"/>
</dbReference>